<feature type="region of interest" description="Disordered" evidence="1">
    <location>
        <begin position="134"/>
        <end position="157"/>
    </location>
</feature>
<proteinExistence type="predicted"/>
<comment type="caution">
    <text evidence="2">The sequence shown here is derived from an EMBL/GenBank/DDBJ whole genome shotgun (WGS) entry which is preliminary data.</text>
</comment>
<organism evidence="2 3">
    <name type="scientific">Sinanodonta woodiana</name>
    <name type="common">Chinese pond mussel</name>
    <name type="synonym">Anodonta woodiana</name>
    <dbReference type="NCBI Taxonomy" id="1069815"/>
    <lineage>
        <taxon>Eukaryota</taxon>
        <taxon>Metazoa</taxon>
        <taxon>Spiralia</taxon>
        <taxon>Lophotrochozoa</taxon>
        <taxon>Mollusca</taxon>
        <taxon>Bivalvia</taxon>
        <taxon>Autobranchia</taxon>
        <taxon>Heteroconchia</taxon>
        <taxon>Palaeoheterodonta</taxon>
        <taxon>Unionida</taxon>
        <taxon>Unionoidea</taxon>
        <taxon>Unionidae</taxon>
        <taxon>Unioninae</taxon>
        <taxon>Sinanodonta</taxon>
    </lineage>
</organism>
<dbReference type="Proteomes" id="UP001634394">
    <property type="component" value="Unassembled WGS sequence"/>
</dbReference>
<reference evidence="2 3" key="1">
    <citation type="submission" date="2024-11" db="EMBL/GenBank/DDBJ databases">
        <title>Chromosome-level genome assembly of the freshwater bivalve Anodonta woodiana.</title>
        <authorList>
            <person name="Chen X."/>
        </authorList>
    </citation>
    <scope>NUCLEOTIDE SEQUENCE [LARGE SCALE GENOMIC DNA]</scope>
    <source>
        <strain evidence="2">MN2024</strain>
        <tissue evidence="2">Gills</tissue>
    </source>
</reference>
<sequence>MWIHLAVYSWPQNHAFWYMNTSCLQHKLANSSGLDVARRQCPVYITLLLMQLLNEDLYGSDGICTICCAQEERTQSVCSVWQHWNICCCHCDIKGPPPRRTVSFIRPDTLSMPDSVINLNNQLAAQGLQLQLIPSNTGPTSSSNHDSRHQLNSRQESEVIIRSEMIRRQPGDTSRQFRTSQTLGRGWDTGLASTRPFQPILPAIRSNATTVEDISGMPHGRTRHGSLIPQAHDDMLRQQHQSRRHQSIS</sequence>
<protein>
    <submittedName>
        <fullName evidence="2">Uncharacterized protein</fullName>
    </submittedName>
</protein>
<dbReference type="AlphaFoldDB" id="A0ABD3V881"/>
<accession>A0ABD3V881</accession>
<feature type="compositionally biased region" description="Basic and acidic residues" evidence="1">
    <location>
        <begin position="145"/>
        <end position="157"/>
    </location>
</feature>
<evidence type="ECO:0000313" key="2">
    <source>
        <dbReference type="EMBL" id="KAL3857819.1"/>
    </source>
</evidence>
<dbReference type="EMBL" id="JBJQND010000013">
    <property type="protein sequence ID" value="KAL3857819.1"/>
    <property type="molecule type" value="Genomic_DNA"/>
</dbReference>
<evidence type="ECO:0000256" key="1">
    <source>
        <dbReference type="SAM" id="MobiDB-lite"/>
    </source>
</evidence>
<evidence type="ECO:0000313" key="3">
    <source>
        <dbReference type="Proteomes" id="UP001634394"/>
    </source>
</evidence>
<gene>
    <name evidence="2" type="ORF">ACJMK2_012452</name>
</gene>
<name>A0ABD3V881_SINWO</name>
<feature type="compositionally biased region" description="Polar residues" evidence="1">
    <location>
        <begin position="134"/>
        <end position="144"/>
    </location>
</feature>
<keyword evidence="3" id="KW-1185">Reference proteome</keyword>